<dbReference type="AlphaFoldDB" id="A0ABD3B143"/>
<name>A0ABD3B143_9GENT</name>
<evidence type="ECO:0000313" key="1">
    <source>
        <dbReference type="EMBL" id="KAL3537166.1"/>
    </source>
</evidence>
<evidence type="ECO:0000313" key="2">
    <source>
        <dbReference type="Proteomes" id="UP001630127"/>
    </source>
</evidence>
<dbReference type="EMBL" id="JBJUIK010000001">
    <property type="protein sequence ID" value="KAL3537166.1"/>
    <property type="molecule type" value="Genomic_DNA"/>
</dbReference>
<dbReference type="Proteomes" id="UP001630127">
    <property type="component" value="Unassembled WGS sequence"/>
</dbReference>
<evidence type="ECO:0008006" key="3">
    <source>
        <dbReference type="Google" id="ProtNLM"/>
    </source>
</evidence>
<keyword evidence="2" id="KW-1185">Reference proteome</keyword>
<sequence length="109" mass="12606">MAIWLRQQFMDSYAEYADNSFGYGKQISPLKGLVVVFQPTPRKVMEVSSEFPVCFSLCLAWHKLRVKLTLEDFEVLRCLLAIMFWSDESRVSKQLCDPKPVDVSLVQLI</sequence>
<comment type="caution">
    <text evidence="1">The sequence shown here is derived from an EMBL/GenBank/DDBJ whole genome shotgun (WGS) entry which is preliminary data.</text>
</comment>
<accession>A0ABD3B143</accession>
<protein>
    <recommendedName>
        <fullName evidence="3">NR LBD domain-containing protein</fullName>
    </recommendedName>
</protein>
<gene>
    <name evidence="1" type="ORF">ACH5RR_000532</name>
</gene>
<organism evidence="1 2">
    <name type="scientific">Cinchona calisaya</name>
    <dbReference type="NCBI Taxonomy" id="153742"/>
    <lineage>
        <taxon>Eukaryota</taxon>
        <taxon>Viridiplantae</taxon>
        <taxon>Streptophyta</taxon>
        <taxon>Embryophyta</taxon>
        <taxon>Tracheophyta</taxon>
        <taxon>Spermatophyta</taxon>
        <taxon>Magnoliopsida</taxon>
        <taxon>eudicotyledons</taxon>
        <taxon>Gunneridae</taxon>
        <taxon>Pentapetalae</taxon>
        <taxon>asterids</taxon>
        <taxon>lamiids</taxon>
        <taxon>Gentianales</taxon>
        <taxon>Rubiaceae</taxon>
        <taxon>Cinchonoideae</taxon>
        <taxon>Cinchoneae</taxon>
        <taxon>Cinchona</taxon>
    </lineage>
</organism>
<reference evidence="1 2" key="1">
    <citation type="submission" date="2024-11" db="EMBL/GenBank/DDBJ databases">
        <title>A near-complete genome assembly of Cinchona calisaya.</title>
        <authorList>
            <person name="Lian D.C."/>
            <person name="Zhao X.W."/>
            <person name="Wei L."/>
        </authorList>
    </citation>
    <scope>NUCLEOTIDE SEQUENCE [LARGE SCALE GENOMIC DNA]</scope>
    <source>
        <tissue evidence="1">Nenye</tissue>
    </source>
</reference>
<proteinExistence type="predicted"/>